<name>X1LWZ6_9ZZZZ</name>
<sequence>GGIFDSGTSTITFTAVNNTARTIKTMPSSWFYGFEIDASTSIIALSPLDINNVTITSGTFEMGPFMHNVSGDWTQLSDGYISVVPSSMCVVRLEGDSDSSVYTTGNSSFNVLVVDKTSGSVVSLTGSNISTYFLNISSGTLDIGSCDVNLGTTTFISAGKLKILDGSINFPNGEGEDCLIINGGTLEVLNNAATILGYSKAGGGQSRLIIASGTIDISGLTLDEFTLHLGVSTNTFIPSGLNIVKLENLRFNPMSSDDRRGVVLNTTGTYTFNGFEFIASTVNVDATIVPSSSVFMFTGASGAYTGPDYEIDPKNVVFWSTPTAPASISGLAVSTNSINWSWTDSSKDEQGYDVMNDTGDIVYSLPYNTTYWIEKYLATNTTYQRCIGVYN</sequence>
<feature type="non-terminal residue" evidence="1">
    <location>
        <position position="1"/>
    </location>
</feature>
<evidence type="ECO:0000313" key="1">
    <source>
        <dbReference type="EMBL" id="GAI10326.1"/>
    </source>
</evidence>
<dbReference type="AlphaFoldDB" id="X1LWZ6"/>
<feature type="non-terminal residue" evidence="1">
    <location>
        <position position="391"/>
    </location>
</feature>
<proteinExistence type="predicted"/>
<reference evidence="1" key="1">
    <citation type="journal article" date="2014" name="Front. Microbiol.">
        <title>High frequency of phylogenetically diverse reductive dehalogenase-homologous genes in deep subseafloor sedimentary metagenomes.</title>
        <authorList>
            <person name="Kawai M."/>
            <person name="Futagami T."/>
            <person name="Toyoda A."/>
            <person name="Takaki Y."/>
            <person name="Nishi S."/>
            <person name="Hori S."/>
            <person name="Arai W."/>
            <person name="Tsubouchi T."/>
            <person name="Morono Y."/>
            <person name="Uchiyama I."/>
            <person name="Ito T."/>
            <person name="Fujiyama A."/>
            <person name="Inagaki F."/>
            <person name="Takami H."/>
        </authorList>
    </citation>
    <scope>NUCLEOTIDE SEQUENCE</scope>
    <source>
        <strain evidence="1">Expedition CK06-06</strain>
    </source>
</reference>
<comment type="caution">
    <text evidence="1">The sequence shown here is derived from an EMBL/GenBank/DDBJ whole genome shotgun (WGS) entry which is preliminary data.</text>
</comment>
<dbReference type="EMBL" id="BARV01007611">
    <property type="protein sequence ID" value="GAI10326.1"/>
    <property type="molecule type" value="Genomic_DNA"/>
</dbReference>
<accession>X1LWZ6</accession>
<organism evidence="1">
    <name type="scientific">marine sediment metagenome</name>
    <dbReference type="NCBI Taxonomy" id="412755"/>
    <lineage>
        <taxon>unclassified sequences</taxon>
        <taxon>metagenomes</taxon>
        <taxon>ecological metagenomes</taxon>
    </lineage>
</organism>
<evidence type="ECO:0008006" key="2">
    <source>
        <dbReference type="Google" id="ProtNLM"/>
    </source>
</evidence>
<protein>
    <recommendedName>
        <fullName evidence="2">Fibronectin type-III domain-containing protein</fullName>
    </recommendedName>
</protein>
<gene>
    <name evidence="1" type="ORF">S06H3_15460</name>
</gene>